<dbReference type="Gene3D" id="3.40.350.10">
    <property type="entry name" value="Creatinase/prolidase N-terminal domain"/>
    <property type="match status" value="1"/>
</dbReference>
<comment type="similarity">
    <text evidence="2">Belongs to the peptidase M24B family.</text>
</comment>
<dbReference type="InterPro" id="IPR007865">
    <property type="entry name" value="Aminopep_P_N"/>
</dbReference>
<dbReference type="Pfam" id="PF05195">
    <property type="entry name" value="AMP_N"/>
    <property type="match status" value="1"/>
</dbReference>
<dbReference type="CDD" id="cd01087">
    <property type="entry name" value="Prolidase"/>
    <property type="match status" value="1"/>
</dbReference>
<evidence type="ECO:0000256" key="1">
    <source>
        <dbReference type="ARBA" id="ARBA00001936"/>
    </source>
</evidence>
<dbReference type="AlphaFoldDB" id="A0A182JGR5"/>
<dbReference type="STRING" id="41427.A0A182JGR5"/>
<dbReference type="GO" id="GO:0006508">
    <property type="term" value="P:proteolysis"/>
    <property type="evidence" value="ECO:0007669"/>
    <property type="project" value="TreeGrafter"/>
</dbReference>
<dbReference type="PANTHER" id="PTHR43226">
    <property type="entry name" value="XAA-PRO AMINOPEPTIDASE 3"/>
    <property type="match status" value="1"/>
</dbReference>
<sequence>MLALRAINRVRSTGRCFLAAQKHEATGKFHTARPAEACSRIKNQKRAMEAAEHTRSSVTYGQPVPQTHPHLIGPGEVIPGIRLDEVKARRRALLHLIKESCAKNMDKNIKNHIVIIPSANKKYMSHKIPYVFRQNTDFLYLSGCQEPDSVLVMEIDAQDNCKSTLFVRPKDKHAELWDGPRTGVQLASDIFGMEQSYDVCLLKEYLSKYSFAQPNAITWYDEKGSDLDDVSKIVADVTHNHVRSPLEFIHNIRVIKSPSECELMRKTCQIASSAINRTMADSYPGIGEHEVFASVDYRTRMGGANFLAYPPVVAGGTNATIIHYVNNNQIVRRGEMILLDAGCEYHGYTSDITRTWPVDGKFSDPQRVLYEVLQQVQLELLGCLQQAGGETLDQLFDTMCTKIGQYLQEIKLIPAALGGLELYRTAYKFCPHHVSHYLGMDVHDTPSVPRSIRLRPGMVCTVEPGIYISRERTDVPPEFRGLGLRIEDDVLIRPDQQVEVLTESCIKDRRLLEEMLSSRHAPDDATINK</sequence>
<reference evidence="7" key="1">
    <citation type="submission" date="2022-08" db="UniProtKB">
        <authorList>
            <consortium name="EnsemblMetazoa"/>
        </authorList>
    </citation>
    <scope>IDENTIFICATION</scope>
    <source>
        <strain evidence="7">EBRO</strain>
    </source>
</reference>
<evidence type="ECO:0000256" key="5">
    <source>
        <dbReference type="ARBA" id="ARBA00023211"/>
    </source>
</evidence>
<dbReference type="PANTHER" id="PTHR43226:SF4">
    <property type="entry name" value="XAA-PRO AMINOPEPTIDASE 3"/>
    <property type="match status" value="1"/>
</dbReference>
<comment type="cofactor">
    <cofactor evidence="1">
        <name>Mn(2+)</name>
        <dbReference type="ChEBI" id="CHEBI:29035"/>
    </cofactor>
</comment>
<dbReference type="GO" id="GO:0070006">
    <property type="term" value="F:metalloaminopeptidase activity"/>
    <property type="evidence" value="ECO:0007669"/>
    <property type="project" value="InterPro"/>
</dbReference>
<proteinExistence type="inferred from homology"/>
<dbReference type="InterPro" id="IPR029149">
    <property type="entry name" value="Creatin/AminoP/Spt16_N"/>
</dbReference>
<evidence type="ECO:0000256" key="4">
    <source>
        <dbReference type="ARBA" id="ARBA00022801"/>
    </source>
</evidence>
<dbReference type="InterPro" id="IPR052433">
    <property type="entry name" value="X-Pro_dipept-like"/>
</dbReference>
<dbReference type="GO" id="GO:0030145">
    <property type="term" value="F:manganese ion binding"/>
    <property type="evidence" value="ECO:0007669"/>
    <property type="project" value="InterPro"/>
</dbReference>
<evidence type="ECO:0000256" key="3">
    <source>
        <dbReference type="ARBA" id="ARBA00022723"/>
    </source>
</evidence>
<organism evidence="7">
    <name type="scientific">Anopheles atroparvus</name>
    <name type="common">European mosquito</name>
    <dbReference type="NCBI Taxonomy" id="41427"/>
    <lineage>
        <taxon>Eukaryota</taxon>
        <taxon>Metazoa</taxon>
        <taxon>Ecdysozoa</taxon>
        <taxon>Arthropoda</taxon>
        <taxon>Hexapoda</taxon>
        <taxon>Insecta</taxon>
        <taxon>Pterygota</taxon>
        <taxon>Neoptera</taxon>
        <taxon>Endopterygota</taxon>
        <taxon>Diptera</taxon>
        <taxon>Nematocera</taxon>
        <taxon>Culicoidea</taxon>
        <taxon>Culicidae</taxon>
        <taxon>Anophelinae</taxon>
        <taxon>Anopheles</taxon>
    </lineage>
</organism>
<dbReference type="SUPFAM" id="SSF55920">
    <property type="entry name" value="Creatinase/aminopeptidase"/>
    <property type="match status" value="1"/>
</dbReference>
<dbReference type="SUPFAM" id="SSF53092">
    <property type="entry name" value="Creatinase/prolidase N-terminal domain"/>
    <property type="match status" value="1"/>
</dbReference>
<dbReference type="VEuPathDB" id="VectorBase:AATE017789"/>
<accession>A0A182JGR5</accession>
<keyword evidence="5" id="KW-0464">Manganese</keyword>
<keyword evidence="4" id="KW-0378">Hydrolase</keyword>
<dbReference type="Pfam" id="PF00557">
    <property type="entry name" value="Peptidase_M24"/>
    <property type="match status" value="1"/>
</dbReference>
<dbReference type="InterPro" id="IPR000994">
    <property type="entry name" value="Pept_M24"/>
</dbReference>
<protein>
    <recommendedName>
        <fullName evidence="6">Aminopeptidase P N-terminal domain-containing protein</fullName>
    </recommendedName>
</protein>
<dbReference type="EnsemblMetazoa" id="AATE017789-RA">
    <property type="protein sequence ID" value="AATE017789-PA.1"/>
    <property type="gene ID" value="AATE017789"/>
</dbReference>
<feature type="domain" description="Aminopeptidase P N-terminal" evidence="6">
    <location>
        <begin position="81"/>
        <end position="228"/>
    </location>
</feature>
<dbReference type="InterPro" id="IPR036005">
    <property type="entry name" value="Creatinase/aminopeptidase-like"/>
</dbReference>
<dbReference type="SMART" id="SM01011">
    <property type="entry name" value="AMP_N"/>
    <property type="match status" value="1"/>
</dbReference>
<evidence type="ECO:0000256" key="2">
    <source>
        <dbReference type="ARBA" id="ARBA00008766"/>
    </source>
</evidence>
<evidence type="ECO:0000313" key="7">
    <source>
        <dbReference type="EnsemblMetazoa" id="AATE017789-PA.1"/>
    </source>
</evidence>
<dbReference type="GO" id="GO:0005739">
    <property type="term" value="C:mitochondrion"/>
    <property type="evidence" value="ECO:0007669"/>
    <property type="project" value="TreeGrafter"/>
</dbReference>
<name>A0A182JGR5_ANOAO</name>
<keyword evidence="3" id="KW-0479">Metal-binding</keyword>
<evidence type="ECO:0000259" key="6">
    <source>
        <dbReference type="SMART" id="SM01011"/>
    </source>
</evidence>
<dbReference type="Gene3D" id="3.90.230.10">
    <property type="entry name" value="Creatinase/methionine aminopeptidase superfamily"/>
    <property type="match status" value="1"/>
</dbReference>